<name>N6XBI2_9ACTO</name>
<sequence>MGLCLRVGFCRTAFFTRAITQTKQGKAKGSAFSSREPQSEAESPKQWIIIAPAAPLSWLRETCSILVMLDEYPPFRTREEGREFQADATSI</sequence>
<evidence type="ECO:0000313" key="3">
    <source>
        <dbReference type="Proteomes" id="UP000013015"/>
    </source>
</evidence>
<dbReference type="Proteomes" id="UP000013015">
    <property type="component" value="Unassembled WGS sequence"/>
</dbReference>
<dbReference type="HOGENOM" id="CLU_2420358_0_0_11"/>
<proteinExistence type="predicted"/>
<accession>N6XBI2</accession>
<dbReference type="EMBL" id="AQHZ01000010">
    <property type="protein sequence ID" value="ENO18548.1"/>
    <property type="molecule type" value="Genomic_DNA"/>
</dbReference>
<reference evidence="2 3" key="1">
    <citation type="submission" date="2013-03" db="EMBL/GenBank/DDBJ databases">
        <title>Reference genome for the Human Microbiome Project.</title>
        <authorList>
            <person name="Aqrawi P."/>
            <person name="Ayvaz T."/>
            <person name="Bess C."/>
            <person name="Blankenburg K."/>
            <person name="Coyle M."/>
            <person name="Deng J."/>
            <person name="Forbes L."/>
            <person name="Fowler G."/>
            <person name="Francisco L."/>
            <person name="Fu Q."/>
            <person name="Gibbs R."/>
            <person name="Gross S."/>
            <person name="Gubbala S."/>
            <person name="Hale W."/>
            <person name="Hemphill L."/>
            <person name="Highlander S."/>
            <person name="Hirani K."/>
            <person name="Jackson L."/>
            <person name="Jakkamsetti A."/>
            <person name="Javaid M."/>
            <person name="Jayaseelan J.C."/>
            <person name="Jiang H."/>
            <person name="Joshi V."/>
            <person name="Korchina V."/>
            <person name="Kovar C."/>
            <person name="Lara F."/>
            <person name="Lee S."/>
            <person name="Liu Y."/>
            <person name="Mata R."/>
            <person name="Mathew T."/>
            <person name="Munidasa M."/>
            <person name="Muzny D."/>
            <person name="Nazareth L."/>
            <person name="Ngo R."/>
            <person name="Nguyen L."/>
            <person name="Nguyen N."/>
            <person name="Okwuonu G."/>
            <person name="Ongeri F."/>
            <person name="Palculict T."/>
            <person name="Patil S."/>
            <person name="Petrosino J."/>
            <person name="Pham C."/>
            <person name="Pham P."/>
            <person name="Pu L.-L."/>
            <person name="Qin X."/>
            <person name="Qu J."/>
            <person name="Reid J."/>
            <person name="Ross M."/>
            <person name="Ruth R."/>
            <person name="Saada N."/>
            <person name="San Lucas F."/>
            <person name="Santibanez J."/>
            <person name="Shang Y."/>
            <person name="Simmons D."/>
            <person name="Song X.-Z."/>
            <person name="Tang L.-Y."/>
            <person name="Thornton R."/>
            <person name="Warren J."/>
            <person name="Weissenberger G."/>
            <person name="Wilczek-Boney K."/>
            <person name="Worley K."/>
            <person name="Youmans B."/>
            <person name="Zhang J."/>
            <person name="Zhang L."/>
            <person name="Zhao Z."/>
            <person name="Zhou C."/>
            <person name="Zhu D."/>
            <person name="Zhu Y."/>
        </authorList>
    </citation>
    <scope>NUCLEOTIDE SEQUENCE [LARGE SCALE GENOMIC DNA]</scope>
    <source>
        <strain evidence="2 3">F0333</strain>
    </source>
</reference>
<feature type="region of interest" description="Disordered" evidence="1">
    <location>
        <begin position="21"/>
        <end position="43"/>
    </location>
</feature>
<comment type="caution">
    <text evidence="2">The sequence shown here is derived from an EMBL/GenBank/DDBJ whole genome shotgun (WGS) entry which is preliminary data.</text>
</comment>
<dbReference type="STRING" id="888050.HMPREF9004_0597"/>
<dbReference type="AlphaFoldDB" id="N6XBI2"/>
<evidence type="ECO:0000313" key="2">
    <source>
        <dbReference type="EMBL" id="ENO18548.1"/>
    </source>
</evidence>
<keyword evidence="3" id="KW-1185">Reference proteome</keyword>
<evidence type="ECO:0000256" key="1">
    <source>
        <dbReference type="SAM" id="MobiDB-lite"/>
    </source>
</evidence>
<gene>
    <name evidence="2" type="ORF">HMPREF9004_0597</name>
</gene>
<organism evidence="2 3">
    <name type="scientific">Schaalia cardiffensis F0333</name>
    <dbReference type="NCBI Taxonomy" id="888050"/>
    <lineage>
        <taxon>Bacteria</taxon>
        <taxon>Bacillati</taxon>
        <taxon>Actinomycetota</taxon>
        <taxon>Actinomycetes</taxon>
        <taxon>Actinomycetales</taxon>
        <taxon>Actinomycetaceae</taxon>
        <taxon>Schaalia</taxon>
    </lineage>
</organism>
<protein>
    <submittedName>
        <fullName evidence="2">Uncharacterized protein</fullName>
    </submittedName>
</protein>